<keyword evidence="3" id="KW-1185">Reference proteome</keyword>
<dbReference type="Gene3D" id="2.130.10.10">
    <property type="entry name" value="YVTN repeat-like/Quinoprotein amine dehydrogenase"/>
    <property type="match status" value="2"/>
</dbReference>
<gene>
    <name evidence="2" type="ORF">WN59_07715</name>
</gene>
<dbReference type="PANTHER" id="PTHR43739:SF5">
    <property type="entry name" value="EXO-ALPHA-SIALIDASE"/>
    <property type="match status" value="1"/>
</dbReference>
<evidence type="ECO:0000256" key="1">
    <source>
        <dbReference type="SAM" id="MobiDB-lite"/>
    </source>
</evidence>
<reference evidence="2 3" key="1">
    <citation type="submission" date="2015-04" db="EMBL/GenBank/DDBJ databases">
        <title>Taxonomic description and genome sequence of Salinicoccus sediminis sp. nov., a novel hyper halotolerant bacterium isolated from marine sediment.</title>
        <authorList>
            <person name="Mathan Kumar R."/>
            <person name="Kaur G."/>
            <person name="Kumar N."/>
            <person name="Kumar A."/>
            <person name="Singh N.K."/>
            <person name="Kaur N."/>
            <person name="Mayilraj S."/>
        </authorList>
    </citation>
    <scope>NUCLEOTIDE SEQUENCE [LARGE SCALE GENOMIC DNA]</scope>
    <source>
        <strain evidence="2 3">SV-16</strain>
    </source>
</reference>
<comment type="caution">
    <text evidence="2">The sequence shown here is derived from an EMBL/GenBank/DDBJ whole genome shotgun (WGS) entry which is preliminary data.</text>
</comment>
<proteinExistence type="predicted"/>
<dbReference type="PATRIC" id="fig|1432562.3.peg.1543"/>
<evidence type="ECO:0000313" key="3">
    <source>
        <dbReference type="Proteomes" id="UP000034287"/>
    </source>
</evidence>
<dbReference type="RefSeq" id="WP_046515321.1">
    <property type="nucleotide sequence ID" value="NZ_LAYZ01000004.1"/>
</dbReference>
<organism evidence="2 3">
    <name type="scientific">Salinicoccus sediminis</name>
    <dbReference type="NCBI Taxonomy" id="1432562"/>
    <lineage>
        <taxon>Bacteria</taxon>
        <taxon>Bacillati</taxon>
        <taxon>Bacillota</taxon>
        <taxon>Bacilli</taxon>
        <taxon>Bacillales</taxon>
        <taxon>Staphylococcaceae</taxon>
        <taxon>Salinicoccus</taxon>
    </lineage>
</organism>
<dbReference type="Proteomes" id="UP000034287">
    <property type="component" value="Unassembled WGS sequence"/>
</dbReference>
<protein>
    <recommendedName>
        <fullName evidence="4">Sortilin N-terminal domain-containing protein</fullName>
    </recommendedName>
</protein>
<dbReference type="Pfam" id="PF02012">
    <property type="entry name" value="BNR"/>
    <property type="match status" value="1"/>
</dbReference>
<accession>A0A0M2SK20</accession>
<sequence length="337" mass="36696">MKTLYFSAGNSLYEIKEGKDGWVMAERPAPNVLLCIAADPDNPGRLYGGTFDDGLFISDDGGGTWEPAGAGITHNRVMSLAISPTENIHGCRVVWAGTEPSGLFRSEDGGRTWTDCPALLDLPSKSTWSFPPRPETHHVRFIEPDIHDAERIFAGIELGGVMRSEDRGQSFEDRKPGSQHDSHTLATHPEVPGRVYEAAGGGYAESFDSGSTWETFNDGLDPYSYLVGIAADSGNADITIVSAAKSPRTAYKPSNAETILMRRENGGRWERVHEGLPDPDGSAIFSLASDRVAAGVFYALNNTGFYISRDSGETWNKVNVEWPGHLKDKGVNWMTLV</sequence>
<dbReference type="InterPro" id="IPR052025">
    <property type="entry name" value="Xyloglucanase_GH74"/>
</dbReference>
<feature type="compositionally biased region" description="Basic and acidic residues" evidence="1">
    <location>
        <begin position="164"/>
        <end position="183"/>
    </location>
</feature>
<feature type="region of interest" description="Disordered" evidence="1">
    <location>
        <begin position="164"/>
        <end position="192"/>
    </location>
</feature>
<dbReference type="PANTHER" id="PTHR43739">
    <property type="entry name" value="XYLOGLUCANASE (EUROFUNG)"/>
    <property type="match status" value="1"/>
</dbReference>
<dbReference type="GO" id="GO:0010411">
    <property type="term" value="P:xyloglucan metabolic process"/>
    <property type="evidence" value="ECO:0007669"/>
    <property type="project" value="TreeGrafter"/>
</dbReference>
<evidence type="ECO:0000313" key="2">
    <source>
        <dbReference type="EMBL" id="KKK34603.1"/>
    </source>
</evidence>
<dbReference type="STRING" id="1432562.WN59_07715"/>
<dbReference type="EMBL" id="LAYZ01000004">
    <property type="protein sequence ID" value="KKK34603.1"/>
    <property type="molecule type" value="Genomic_DNA"/>
</dbReference>
<dbReference type="InterPro" id="IPR002860">
    <property type="entry name" value="BNR_rpt"/>
</dbReference>
<dbReference type="OrthoDB" id="9757947at2"/>
<evidence type="ECO:0008006" key="4">
    <source>
        <dbReference type="Google" id="ProtNLM"/>
    </source>
</evidence>
<name>A0A0M2SK20_9STAP</name>
<dbReference type="CDD" id="cd15482">
    <property type="entry name" value="Sialidase_non-viral"/>
    <property type="match status" value="1"/>
</dbReference>
<dbReference type="SUPFAM" id="SSF110296">
    <property type="entry name" value="Oligoxyloglucan reducing end-specific cellobiohydrolase"/>
    <property type="match status" value="1"/>
</dbReference>
<dbReference type="AlphaFoldDB" id="A0A0M2SK20"/>
<dbReference type="InterPro" id="IPR015943">
    <property type="entry name" value="WD40/YVTN_repeat-like_dom_sf"/>
</dbReference>